<dbReference type="EMBL" id="CP014688">
    <property type="protein sequence ID" value="AQT06514.1"/>
    <property type="molecule type" value="Genomic_DNA"/>
</dbReference>
<keyword evidence="1" id="KW-0614">Plasmid</keyword>
<reference evidence="1 2" key="1">
    <citation type="submission" date="2016-03" db="EMBL/GenBank/DDBJ databases">
        <title>Acetic acid bacteria sequencing.</title>
        <authorList>
            <person name="Brandt J."/>
            <person name="Jakob F."/>
            <person name="Vogel R.F."/>
        </authorList>
    </citation>
    <scope>NUCLEOTIDE SEQUENCE [LARGE SCALE GENOMIC DNA]</scope>
    <source>
        <strain evidence="1 2">TMW2.1084</strain>
        <plasmid evidence="2">pac1084_1</plasmid>
    </source>
</reference>
<dbReference type="KEGG" id="aper:A0U91_16025"/>
<evidence type="ECO:0000313" key="2">
    <source>
        <dbReference type="Proteomes" id="UP000189055"/>
    </source>
</evidence>
<dbReference type="RefSeq" id="WP_077932141.1">
    <property type="nucleotide sequence ID" value="NZ_CP014688.1"/>
</dbReference>
<protein>
    <submittedName>
        <fullName evidence="1">Uncharacterized protein</fullName>
    </submittedName>
</protein>
<proteinExistence type="predicted"/>
<dbReference type="AlphaFoldDB" id="A0A1U9LJ75"/>
<evidence type="ECO:0000313" key="1">
    <source>
        <dbReference type="EMBL" id="AQT06514.1"/>
    </source>
</evidence>
<gene>
    <name evidence="1" type="ORF">A0U91_16025</name>
</gene>
<accession>A0A1U9LJ75</accession>
<sequence>MTCPLHLFANEVAKVTPVHPTPAGYAFHFDTTADPSDETEIHLTFKNGAPSFQDDGLLWADLQAMSPEGASLAPSDIPSIKAIMAENGISFDGCFSTSARNPEHAVAQAAAFQTALRCIRAIQRNALHS</sequence>
<geneLocation type="plasmid" evidence="2">
    <name>pac1084_1</name>
</geneLocation>
<name>A0A1U9LJ75_9PROT</name>
<dbReference type="Proteomes" id="UP000189055">
    <property type="component" value="Plasmid pAC1084_1"/>
</dbReference>
<organism evidence="1 2">
    <name type="scientific">Acetobacter persici</name>
    <dbReference type="NCBI Taxonomy" id="1076596"/>
    <lineage>
        <taxon>Bacteria</taxon>
        <taxon>Pseudomonadati</taxon>
        <taxon>Pseudomonadota</taxon>
        <taxon>Alphaproteobacteria</taxon>
        <taxon>Acetobacterales</taxon>
        <taxon>Acetobacteraceae</taxon>
        <taxon>Acetobacter</taxon>
    </lineage>
</organism>